<dbReference type="GO" id="GO:0016020">
    <property type="term" value="C:membrane"/>
    <property type="evidence" value="ECO:0007669"/>
    <property type="project" value="InterPro"/>
</dbReference>
<dbReference type="Gene3D" id="3.30.565.10">
    <property type="entry name" value="Histidine kinase-like ATPase, C-terminal domain"/>
    <property type="match status" value="1"/>
</dbReference>
<evidence type="ECO:0000256" key="4">
    <source>
        <dbReference type="ARBA" id="ARBA00022679"/>
    </source>
</evidence>
<dbReference type="SUPFAM" id="SSF55874">
    <property type="entry name" value="ATPase domain of HSP90 chaperone/DNA topoisomerase II/histidine kinase"/>
    <property type="match status" value="1"/>
</dbReference>
<protein>
    <recommendedName>
        <fullName evidence="2">histidine kinase</fullName>
        <ecNumber evidence="2">2.7.13.3</ecNumber>
    </recommendedName>
</protein>
<dbReference type="GO" id="GO:0046983">
    <property type="term" value="F:protein dimerization activity"/>
    <property type="evidence" value="ECO:0007669"/>
    <property type="project" value="InterPro"/>
</dbReference>
<keyword evidence="9" id="KW-1133">Transmembrane helix</keyword>
<evidence type="ECO:0000259" key="11">
    <source>
        <dbReference type="Pfam" id="PF07730"/>
    </source>
</evidence>
<evidence type="ECO:0000256" key="1">
    <source>
        <dbReference type="ARBA" id="ARBA00000085"/>
    </source>
</evidence>
<dbReference type="InterPro" id="IPR011712">
    <property type="entry name" value="Sig_transdc_His_kin_sub3_dim/P"/>
</dbReference>
<evidence type="ECO:0000256" key="6">
    <source>
        <dbReference type="ARBA" id="ARBA00022777"/>
    </source>
</evidence>
<dbReference type="Proteomes" id="UP000266552">
    <property type="component" value="Chromosome"/>
</dbReference>
<evidence type="ECO:0000313" key="13">
    <source>
        <dbReference type="Proteomes" id="UP000266552"/>
    </source>
</evidence>
<evidence type="ECO:0000256" key="9">
    <source>
        <dbReference type="SAM" id="Phobius"/>
    </source>
</evidence>
<dbReference type="CDD" id="cd16917">
    <property type="entry name" value="HATPase_UhpB-NarQ-NarX-like"/>
    <property type="match status" value="1"/>
</dbReference>
<keyword evidence="8" id="KW-0902">Two-component regulatory system</keyword>
<evidence type="ECO:0000313" key="12">
    <source>
        <dbReference type="EMBL" id="AYB41902.1"/>
    </source>
</evidence>
<keyword evidence="7" id="KW-0067">ATP-binding</keyword>
<feature type="transmembrane region" description="Helical" evidence="9">
    <location>
        <begin position="98"/>
        <end position="122"/>
    </location>
</feature>
<evidence type="ECO:0000256" key="2">
    <source>
        <dbReference type="ARBA" id="ARBA00012438"/>
    </source>
</evidence>
<name>A0A385TH55_PAELA</name>
<dbReference type="GO" id="GO:0005524">
    <property type="term" value="F:ATP binding"/>
    <property type="evidence" value="ECO:0007669"/>
    <property type="project" value="UniProtKB-KW"/>
</dbReference>
<keyword evidence="9" id="KW-0472">Membrane</keyword>
<dbReference type="InterPro" id="IPR036890">
    <property type="entry name" value="HATPase_C_sf"/>
</dbReference>
<dbReference type="PANTHER" id="PTHR24421:SF10">
    <property type="entry name" value="NITRATE_NITRITE SENSOR PROTEIN NARQ"/>
    <property type="match status" value="1"/>
</dbReference>
<feature type="domain" description="Histidine kinase/HSP90-like ATPase" evidence="10">
    <location>
        <begin position="325"/>
        <end position="412"/>
    </location>
</feature>
<evidence type="ECO:0000256" key="8">
    <source>
        <dbReference type="ARBA" id="ARBA00023012"/>
    </source>
</evidence>
<evidence type="ECO:0000256" key="5">
    <source>
        <dbReference type="ARBA" id="ARBA00022741"/>
    </source>
</evidence>
<keyword evidence="9" id="KW-0812">Transmembrane</keyword>
<accession>A0A385TH55</accession>
<dbReference type="InterPro" id="IPR050482">
    <property type="entry name" value="Sensor_HK_TwoCompSys"/>
</dbReference>
<sequence>MTKVISLPKTSMCYNEANRLNGLTSQWKRVGSHVTSPLAYLRYGLILLPAAADIFLQQLDDYGEYMVYILLFLAIAVLSRFLPSPTYLKAAILLEIPLSLWLCHQYGFMMVFLSISSLCVYLPLFERPGRLWLAFGHLALLNIAITDYDALLHTTANLLFLFLAVTFHRIHEMNQKELDHIYLYDELKRLHFQQDEAGRQLLQFAHQVESAAQAEERNRISRQLHDDIGHRLIRVKMMMEAALHIVPQDAARGMDMLHQIRDQLGESMEQMRTAVKQMNPSRRITDDYSLDRLLEETGRETGIETELVLQGIPYPLYPSQQVVLYKNAREAITNAIRHGEAKQIQILLQYGDEEVRMEVSNDGTVQEDANPISLADRHGIGISGMLERTKVVGGTLEVRKSVPFTVITRLPVYRKREIM</sequence>
<feature type="transmembrane region" description="Helical" evidence="9">
    <location>
        <begin position="65"/>
        <end position="83"/>
    </location>
</feature>
<dbReference type="PANTHER" id="PTHR24421">
    <property type="entry name" value="NITRATE/NITRITE SENSOR PROTEIN NARX-RELATED"/>
    <property type="match status" value="1"/>
</dbReference>
<keyword evidence="6 12" id="KW-0418">Kinase</keyword>
<dbReference type="Pfam" id="PF02518">
    <property type="entry name" value="HATPase_c"/>
    <property type="match status" value="1"/>
</dbReference>
<evidence type="ECO:0000256" key="7">
    <source>
        <dbReference type="ARBA" id="ARBA00022840"/>
    </source>
</evidence>
<dbReference type="AlphaFoldDB" id="A0A385TH55"/>
<reference evidence="12 13" key="1">
    <citation type="submission" date="2018-09" db="EMBL/GenBank/DDBJ databases">
        <title>Genome Sequence of Paenibacillus lautus Strain E7593-69, Azo Dye-Degrading Bacteria, Isolated from Commercial Tattoo Inks.</title>
        <authorList>
            <person name="Nho S.W."/>
            <person name="Kim S.-J."/>
            <person name="Kweon O."/>
            <person name="Cerniglia C.E."/>
        </authorList>
    </citation>
    <scope>NUCLEOTIDE SEQUENCE [LARGE SCALE GENOMIC DNA]</scope>
    <source>
        <strain evidence="12 13">E7593-69</strain>
    </source>
</reference>
<dbReference type="Pfam" id="PF07730">
    <property type="entry name" value="HisKA_3"/>
    <property type="match status" value="1"/>
</dbReference>
<dbReference type="InterPro" id="IPR003594">
    <property type="entry name" value="HATPase_dom"/>
</dbReference>
<keyword evidence="4" id="KW-0808">Transferase</keyword>
<organism evidence="12 13">
    <name type="scientific">Paenibacillus lautus</name>
    <name type="common">Bacillus lautus</name>
    <dbReference type="NCBI Taxonomy" id="1401"/>
    <lineage>
        <taxon>Bacteria</taxon>
        <taxon>Bacillati</taxon>
        <taxon>Bacillota</taxon>
        <taxon>Bacilli</taxon>
        <taxon>Bacillales</taxon>
        <taxon>Paenibacillaceae</taxon>
        <taxon>Paenibacillus</taxon>
    </lineage>
</organism>
<gene>
    <name evidence="12" type="ORF">D5F53_00690</name>
</gene>
<dbReference type="EMBL" id="CP032412">
    <property type="protein sequence ID" value="AYB41902.1"/>
    <property type="molecule type" value="Genomic_DNA"/>
</dbReference>
<keyword evidence="13" id="KW-1185">Reference proteome</keyword>
<feature type="transmembrane region" description="Helical" evidence="9">
    <location>
        <begin position="129"/>
        <end position="145"/>
    </location>
</feature>
<dbReference type="Gene3D" id="1.20.5.1930">
    <property type="match status" value="1"/>
</dbReference>
<keyword evidence="3" id="KW-0597">Phosphoprotein</keyword>
<evidence type="ECO:0000256" key="3">
    <source>
        <dbReference type="ARBA" id="ARBA00022553"/>
    </source>
</evidence>
<comment type="catalytic activity">
    <reaction evidence="1">
        <text>ATP + protein L-histidine = ADP + protein N-phospho-L-histidine.</text>
        <dbReference type="EC" id="2.7.13.3"/>
    </reaction>
</comment>
<proteinExistence type="predicted"/>
<feature type="domain" description="Signal transduction histidine kinase subgroup 3 dimerisation and phosphoacceptor" evidence="11">
    <location>
        <begin position="216"/>
        <end position="281"/>
    </location>
</feature>
<dbReference type="GO" id="GO:0000155">
    <property type="term" value="F:phosphorelay sensor kinase activity"/>
    <property type="evidence" value="ECO:0007669"/>
    <property type="project" value="InterPro"/>
</dbReference>
<dbReference type="KEGG" id="plw:D5F53_00690"/>
<evidence type="ECO:0000259" key="10">
    <source>
        <dbReference type="Pfam" id="PF02518"/>
    </source>
</evidence>
<keyword evidence="5" id="KW-0547">Nucleotide-binding</keyword>
<dbReference type="EC" id="2.7.13.3" evidence="2"/>